<sequence>MQNLENWLEECTTVTAEQLFYNFPSRLQNLECTMAEENKISDLLQKYSIHKPCVSFEFLKLDDKSSSLLLLCLYAIPIKTFISAAIQSKKIMFNLFIDDRLVECHSLKKSIDLVFSSKA</sequence>
<protein>
    <submittedName>
        <fullName evidence="3">Uncharacterized protein</fullName>
    </submittedName>
</protein>
<dbReference type="GO" id="GO:0016887">
    <property type="term" value="F:ATP hydrolysis activity"/>
    <property type="evidence" value="ECO:0007669"/>
    <property type="project" value="InterPro"/>
</dbReference>
<reference evidence="3" key="1">
    <citation type="submission" date="2022-11" db="UniProtKB">
        <authorList>
            <consortium name="WormBaseParasite"/>
        </authorList>
    </citation>
    <scope>IDENTIFICATION</scope>
</reference>
<evidence type="ECO:0000313" key="2">
    <source>
        <dbReference type="Proteomes" id="UP000887574"/>
    </source>
</evidence>
<dbReference type="Gene3D" id="3.30.565.10">
    <property type="entry name" value="Histidine kinase-like ATPase, C-terminal domain"/>
    <property type="match status" value="1"/>
</dbReference>
<dbReference type="InterPro" id="IPR038973">
    <property type="entry name" value="MutL/Mlh/Pms-like"/>
</dbReference>
<organism evidence="2 3">
    <name type="scientific">Ditylenchus dipsaci</name>
    <dbReference type="NCBI Taxonomy" id="166011"/>
    <lineage>
        <taxon>Eukaryota</taxon>
        <taxon>Metazoa</taxon>
        <taxon>Ecdysozoa</taxon>
        <taxon>Nematoda</taxon>
        <taxon>Chromadorea</taxon>
        <taxon>Rhabditida</taxon>
        <taxon>Tylenchina</taxon>
        <taxon>Tylenchomorpha</taxon>
        <taxon>Sphaerularioidea</taxon>
        <taxon>Anguinidae</taxon>
        <taxon>Anguininae</taxon>
        <taxon>Ditylenchus</taxon>
    </lineage>
</organism>
<dbReference type="InterPro" id="IPR036890">
    <property type="entry name" value="HATPase_C_sf"/>
</dbReference>
<name>A0A915E2V6_9BILA</name>
<evidence type="ECO:0000313" key="3">
    <source>
        <dbReference type="WBParaSite" id="jg25269"/>
    </source>
</evidence>
<dbReference type="GO" id="GO:0006298">
    <property type="term" value="P:mismatch repair"/>
    <property type="evidence" value="ECO:0007669"/>
    <property type="project" value="InterPro"/>
</dbReference>
<evidence type="ECO:0000256" key="1">
    <source>
        <dbReference type="ARBA" id="ARBA00006082"/>
    </source>
</evidence>
<comment type="similarity">
    <text evidence="1">Belongs to the DNA mismatch repair MutL/HexB family.</text>
</comment>
<keyword evidence="2" id="KW-1185">Reference proteome</keyword>
<dbReference type="PANTHER" id="PTHR10073">
    <property type="entry name" value="DNA MISMATCH REPAIR PROTEIN MLH, PMS, MUTL"/>
    <property type="match status" value="1"/>
</dbReference>
<dbReference type="PANTHER" id="PTHR10073:SF12">
    <property type="entry name" value="DNA MISMATCH REPAIR PROTEIN MLH1"/>
    <property type="match status" value="1"/>
</dbReference>
<dbReference type="SUPFAM" id="SSF55874">
    <property type="entry name" value="ATPase domain of HSP90 chaperone/DNA topoisomerase II/histidine kinase"/>
    <property type="match status" value="1"/>
</dbReference>
<dbReference type="Proteomes" id="UP000887574">
    <property type="component" value="Unplaced"/>
</dbReference>
<dbReference type="AlphaFoldDB" id="A0A915E2V6"/>
<accession>A0A915E2V6</accession>
<dbReference type="GO" id="GO:0032389">
    <property type="term" value="C:MutLalpha complex"/>
    <property type="evidence" value="ECO:0007669"/>
    <property type="project" value="TreeGrafter"/>
</dbReference>
<proteinExistence type="inferred from homology"/>
<dbReference type="WBParaSite" id="jg25269">
    <property type="protein sequence ID" value="jg25269"/>
    <property type="gene ID" value="jg25269"/>
</dbReference>
<dbReference type="GO" id="GO:0140664">
    <property type="term" value="F:ATP-dependent DNA damage sensor activity"/>
    <property type="evidence" value="ECO:0007669"/>
    <property type="project" value="InterPro"/>
</dbReference>